<protein>
    <submittedName>
        <fullName evidence="2">Uncharacterized protein</fullName>
    </submittedName>
</protein>
<name>A0A7C8Z0B1_OPUST</name>
<proteinExistence type="predicted"/>
<organism evidence="2">
    <name type="scientific">Opuntia streptacantha</name>
    <name type="common">Prickly pear cactus</name>
    <name type="synonym">Opuntia cardona</name>
    <dbReference type="NCBI Taxonomy" id="393608"/>
    <lineage>
        <taxon>Eukaryota</taxon>
        <taxon>Viridiplantae</taxon>
        <taxon>Streptophyta</taxon>
        <taxon>Embryophyta</taxon>
        <taxon>Tracheophyta</taxon>
        <taxon>Spermatophyta</taxon>
        <taxon>Magnoliopsida</taxon>
        <taxon>eudicotyledons</taxon>
        <taxon>Gunneridae</taxon>
        <taxon>Pentapetalae</taxon>
        <taxon>Caryophyllales</taxon>
        <taxon>Cactineae</taxon>
        <taxon>Cactaceae</taxon>
        <taxon>Opuntioideae</taxon>
        <taxon>Opuntia</taxon>
    </lineage>
</organism>
<feature type="region of interest" description="Disordered" evidence="1">
    <location>
        <begin position="1"/>
        <end position="32"/>
    </location>
</feature>
<accession>A0A7C8Z0B1</accession>
<dbReference type="AlphaFoldDB" id="A0A7C8Z0B1"/>
<reference evidence="2" key="2">
    <citation type="submission" date="2020-07" db="EMBL/GenBank/DDBJ databases">
        <authorList>
            <person name="Vera ALvarez R."/>
            <person name="Arias-Moreno D.M."/>
            <person name="Jimenez-Jacinto V."/>
            <person name="Jimenez-Bremont J.F."/>
            <person name="Swaminathan K."/>
            <person name="Moose S.P."/>
            <person name="Guerrero-Gonzalez M.L."/>
            <person name="Marino-Ramirez L."/>
            <person name="Landsman D."/>
            <person name="Rodriguez-Kessler M."/>
            <person name="Delgado-Sanchez P."/>
        </authorList>
    </citation>
    <scope>NUCLEOTIDE SEQUENCE</scope>
    <source>
        <tissue evidence="2">Cladode</tissue>
    </source>
</reference>
<dbReference type="EMBL" id="GISG01076795">
    <property type="protein sequence ID" value="MBA4631176.1"/>
    <property type="molecule type" value="Transcribed_RNA"/>
</dbReference>
<reference evidence="2" key="1">
    <citation type="journal article" date="2013" name="J. Plant Res.">
        <title>Effect of fungi and light on seed germination of three Opuntia species from semiarid lands of central Mexico.</title>
        <authorList>
            <person name="Delgado-Sanchez P."/>
            <person name="Jimenez-Bremont J.F."/>
            <person name="Guerrero-Gonzalez Mde L."/>
            <person name="Flores J."/>
        </authorList>
    </citation>
    <scope>NUCLEOTIDE SEQUENCE</scope>
    <source>
        <tissue evidence="2">Cladode</tissue>
    </source>
</reference>
<feature type="compositionally biased region" description="Polar residues" evidence="1">
    <location>
        <begin position="20"/>
        <end position="31"/>
    </location>
</feature>
<evidence type="ECO:0000313" key="2">
    <source>
        <dbReference type="EMBL" id="MBA4631176.1"/>
    </source>
</evidence>
<sequence length="114" mass="13142">MERKSLGFSRKIIFKDPKNMDNNSEKQPQQRQLRRLEDNNLMVSCGSTKISSSSLSLFILRRFRLLTKHGFLVFGMFLCIEKSKPLVRLGIPKWWVNSLVRLSHGGKEGGMSDD</sequence>
<evidence type="ECO:0000256" key="1">
    <source>
        <dbReference type="SAM" id="MobiDB-lite"/>
    </source>
</evidence>